<sequence>MSRSVTLPAEHEVHAAAREAINQARQTGHQPSILAVARRFGLSNTTFRRNFPDIARELGEQRRTPQAAAGSSAAAARESTLREPHMALFTRSGRPA</sequence>
<dbReference type="RefSeq" id="WP_143343022.1">
    <property type="nucleotide sequence ID" value="NZ_JAGIOO010000001.1"/>
</dbReference>
<evidence type="ECO:0000256" key="1">
    <source>
        <dbReference type="SAM" id="MobiDB-lite"/>
    </source>
</evidence>
<dbReference type="EMBL" id="JAGIOO010000001">
    <property type="protein sequence ID" value="MBP2477707.1"/>
    <property type="molecule type" value="Genomic_DNA"/>
</dbReference>
<name>A0ABS5AN94_9PSEU</name>
<reference evidence="2 3" key="1">
    <citation type="submission" date="2021-03" db="EMBL/GenBank/DDBJ databases">
        <title>Sequencing the genomes of 1000 actinobacteria strains.</title>
        <authorList>
            <person name="Klenk H.-P."/>
        </authorList>
    </citation>
    <scope>NUCLEOTIDE SEQUENCE [LARGE SCALE GENOMIC DNA]</scope>
    <source>
        <strain evidence="2 3">DSM 44580</strain>
    </source>
</reference>
<feature type="compositionally biased region" description="Low complexity" evidence="1">
    <location>
        <begin position="67"/>
        <end position="76"/>
    </location>
</feature>
<proteinExistence type="predicted"/>
<accession>A0ABS5AN94</accession>
<organism evidence="2 3">
    <name type="scientific">Crossiella equi</name>
    <dbReference type="NCBI Taxonomy" id="130796"/>
    <lineage>
        <taxon>Bacteria</taxon>
        <taxon>Bacillati</taxon>
        <taxon>Actinomycetota</taxon>
        <taxon>Actinomycetes</taxon>
        <taxon>Pseudonocardiales</taxon>
        <taxon>Pseudonocardiaceae</taxon>
        <taxon>Crossiella</taxon>
    </lineage>
</organism>
<protein>
    <recommendedName>
        <fullName evidence="4">TetR family transcriptional regulator</fullName>
    </recommendedName>
</protein>
<dbReference type="Proteomes" id="UP001519363">
    <property type="component" value="Unassembled WGS sequence"/>
</dbReference>
<evidence type="ECO:0000313" key="3">
    <source>
        <dbReference type="Proteomes" id="UP001519363"/>
    </source>
</evidence>
<feature type="region of interest" description="Disordered" evidence="1">
    <location>
        <begin position="58"/>
        <end position="96"/>
    </location>
</feature>
<comment type="caution">
    <text evidence="2">The sequence shown here is derived from an EMBL/GenBank/DDBJ whole genome shotgun (WGS) entry which is preliminary data.</text>
</comment>
<keyword evidence="3" id="KW-1185">Reference proteome</keyword>
<evidence type="ECO:0000313" key="2">
    <source>
        <dbReference type="EMBL" id="MBP2477707.1"/>
    </source>
</evidence>
<evidence type="ECO:0008006" key="4">
    <source>
        <dbReference type="Google" id="ProtNLM"/>
    </source>
</evidence>
<gene>
    <name evidence="2" type="ORF">JOF53_006579</name>
</gene>